<evidence type="ECO:0000313" key="1">
    <source>
        <dbReference type="EMBL" id="SFB57893.1"/>
    </source>
</evidence>
<dbReference type="PANTHER" id="PTHR42941:SF1">
    <property type="entry name" value="SLL1037 PROTEIN"/>
    <property type="match status" value="1"/>
</dbReference>
<evidence type="ECO:0008006" key="3">
    <source>
        <dbReference type="Google" id="ProtNLM"/>
    </source>
</evidence>
<dbReference type="Pfam" id="PF16868">
    <property type="entry name" value="NMT1_3"/>
    <property type="match status" value="1"/>
</dbReference>
<dbReference type="PANTHER" id="PTHR42941">
    <property type="entry name" value="SLL1037 PROTEIN"/>
    <property type="match status" value="1"/>
</dbReference>
<accession>A0A1I1CBX0</accession>
<dbReference type="OrthoDB" id="5582316at2"/>
<dbReference type="Proteomes" id="UP000243799">
    <property type="component" value="Unassembled WGS sequence"/>
</dbReference>
<dbReference type="InterPro" id="IPR011852">
    <property type="entry name" value="TRAP_TAXI"/>
</dbReference>
<protein>
    <recommendedName>
        <fullName evidence="3">TRAP transporter solute receptor, TAXI family</fullName>
    </recommendedName>
</protein>
<dbReference type="SUPFAM" id="SSF53850">
    <property type="entry name" value="Periplasmic binding protein-like II"/>
    <property type="match status" value="1"/>
</dbReference>
<organism evidence="1 2">
    <name type="scientific">Amycolatopsis marina</name>
    <dbReference type="NCBI Taxonomy" id="490629"/>
    <lineage>
        <taxon>Bacteria</taxon>
        <taxon>Bacillati</taxon>
        <taxon>Actinomycetota</taxon>
        <taxon>Actinomycetes</taxon>
        <taxon>Pseudonocardiales</taxon>
        <taxon>Pseudonocardiaceae</taxon>
        <taxon>Amycolatopsis</taxon>
    </lineage>
</organism>
<reference evidence="2" key="1">
    <citation type="submission" date="2016-10" db="EMBL/GenBank/DDBJ databases">
        <authorList>
            <person name="Varghese N."/>
            <person name="Submissions S."/>
        </authorList>
    </citation>
    <scope>NUCLEOTIDE SEQUENCE [LARGE SCALE GENOMIC DNA]</scope>
    <source>
        <strain evidence="2">CGMCC 4.3568</strain>
    </source>
</reference>
<sequence>MRGRTRTEHAPRPAEFGRRAALAGALGLLAGCSGGGYRGPERELVIAAGESGGFYLEFARLLAAEITRAEPRLHCSAVPTEASVANIHAVQAGTADLGLALADSAEAAVAGTAPFSTPVPLRAIGRVYENYLQLLARADGPIRSVGDLAGRRISLGAAGSGAAVTGDRLIRVAGLAVQAEHRGLADAVAALRNGGIDSLLWSGGVPTQALAELSEDTPLVLLPLNDLLPAMRSAHGPVYAQVRVPADAYPRISGQSTIGVANLLVCAAALPGDVVGAVTRVLATRAADLVPAQAAGTQYLDVRTLIGTASLPLHEGAAAVYRVLHG</sequence>
<keyword evidence="2" id="KW-1185">Reference proteome</keyword>
<proteinExistence type="predicted"/>
<dbReference type="RefSeq" id="WP_091677298.1">
    <property type="nucleotide sequence ID" value="NZ_FOKG01000021.1"/>
</dbReference>
<dbReference type="PROSITE" id="PS51257">
    <property type="entry name" value="PROKAR_LIPOPROTEIN"/>
    <property type="match status" value="1"/>
</dbReference>
<dbReference type="EMBL" id="FOKG01000021">
    <property type="protein sequence ID" value="SFB57893.1"/>
    <property type="molecule type" value="Genomic_DNA"/>
</dbReference>
<dbReference type="STRING" id="490629.SAMN05216266_12179"/>
<name>A0A1I1CBX0_9PSEU</name>
<gene>
    <name evidence="1" type="ORF">SAMN05216266_12179</name>
</gene>
<dbReference type="AlphaFoldDB" id="A0A1I1CBX0"/>
<evidence type="ECO:0000313" key="2">
    <source>
        <dbReference type="Proteomes" id="UP000243799"/>
    </source>
</evidence>
<dbReference type="NCBIfam" id="TIGR02122">
    <property type="entry name" value="TRAP_TAXI"/>
    <property type="match status" value="1"/>
</dbReference>
<dbReference type="Gene3D" id="3.40.190.10">
    <property type="entry name" value="Periplasmic binding protein-like II"/>
    <property type="match status" value="2"/>
</dbReference>